<keyword evidence="3" id="KW-1185">Reference proteome</keyword>
<evidence type="ECO:0000313" key="3">
    <source>
        <dbReference type="Proteomes" id="UP000001511"/>
    </source>
</evidence>
<protein>
    <recommendedName>
        <fullName evidence="4">Outer membrane protein beta-barrel domain-containing protein</fullName>
    </recommendedName>
</protein>
<feature type="signal peptide" evidence="1">
    <location>
        <begin position="1"/>
        <end position="27"/>
    </location>
</feature>
<evidence type="ECO:0000256" key="1">
    <source>
        <dbReference type="SAM" id="SignalP"/>
    </source>
</evidence>
<dbReference type="EMBL" id="CP002059">
    <property type="protein sequence ID" value="ADI64705.1"/>
    <property type="molecule type" value="Genomic_DNA"/>
</dbReference>
<feature type="chain" id="PRO_5003094784" description="Outer membrane protein beta-barrel domain-containing protein" evidence="1">
    <location>
        <begin position="28"/>
        <end position="236"/>
    </location>
</feature>
<proteinExistence type="predicted"/>
<evidence type="ECO:0000313" key="2">
    <source>
        <dbReference type="EMBL" id="ADI64705.1"/>
    </source>
</evidence>
<reference evidence="2 3" key="1">
    <citation type="journal article" date="2010" name="PLoS ONE">
        <title>Genome erosion in a nitrogen-fixing vertically transmitted endosymbiotic multicellular cyanobacterium.</title>
        <authorList>
            <person name="Ran L."/>
            <person name="Larsson J."/>
            <person name="Vigil-Stenman T."/>
            <person name="Nylander J.A."/>
            <person name="Ininbergs K."/>
            <person name="Zheng W.W."/>
            <person name="Lapidus A."/>
            <person name="Lowry S."/>
            <person name="Haselkorn R."/>
            <person name="Bergman B."/>
        </authorList>
    </citation>
    <scope>NUCLEOTIDE SEQUENCE [LARGE SCALE GENOMIC DNA]</scope>
    <source>
        <strain evidence="2 3">0708</strain>
    </source>
</reference>
<name>D7E0P9_NOSA0</name>
<gene>
    <name evidence="2" type="ordered locus">Aazo_2872</name>
</gene>
<dbReference type="InterPro" id="IPR011250">
    <property type="entry name" value="OMP/PagP_B-barrel"/>
</dbReference>
<evidence type="ECO:0008006" key="4">
    <source>
        <dbReference type="Google" id="ProtNLM"/>
    </source>
</evidence>
<keyword evidence="1" id="KW-0732">Signal</keyword>
<dbReference type="KEGG" id="naz:Aazo_2872"/>
<accession>D7E0P9</accession>
<dbReference type="Proteomes" id="UP000001511">
    <property type="component" value="Chromosome"/>
</dbReference>
<dbReference type="AlphaFoldDB" id="D7E0P9"/>
<dbReference type="eggNOG" id="COG2335">
    <property type="taxonomic scope" value="Bacteria"/>
</dbReference>
<dbReference type="OrthoDB" id="509458at2"/>
<organism evidence="2 3">
    <name type="scientific">Nostoc azollae (strain 0708)</name>
    <name type="common">Anabaena azollae (strain 0708)</name>
    <dbReference type="NCBI Taxonomy" id="551115"/>
    <lineage>
        <taxon>Bacteria</taxon>
        <taxon>Bacillati</taxon>
        <taxon>Cyanobacteriota</taxon>
        <taxon>Cyanophyceae</taxon>
        <taxon>Nostocales</taxon>
        <taxon>Nostocaceae</taxon>
        <taxon>Trichormus</taxon>
    </lineage>
</organism>
<dbReference type="STRING" id="551115.Aazo_2872"/>
<sequence length="236" mass="24250">MSLRTNLFCLPSLATLAVISSSLSANAVTLEIQASGEPTANKAAELQQFPSPTAEEIGDRTMIPVPGTVATSSIMLTEDTEQPNQVAQADVSLARPTRGGSSYIGVGGNVGLSGGNSSLADGNFTVISKIGFTRSLSLRPSGILGDNTTFLIPVTYDFSFQSLGDAFTESLPIAPYVGVGVALKTGDNSETAVLVTGGVDIPLNNRFTATAAVNAGFFDQTDVGLLVGVGYNFSGF</sequence>
<dbReference type="SUPFAM" id="SSF56925">
    <property type="entry name" value="OMPA-like"/>
    <property type="match status" value="1"/>
</dbReference>
<dbReference type="HOGENOM" id="CLU_063860_0_0_3"/>
<dbReference type="RefSeq" id="WP_013191721.1">
    <property type="nucleotide sequence ID" value="NC_014248.1"/>
</dbReference>